<dbReference type="Proteomes" id="UP000194420">
    <property type="component" value="Unassembled WGS sequence"/>
</dbReference>
<keyword evidence="1" id="KW-0812">Transmembrane</keyword>
<protein>
    <submittedName>
        <fullName evidence="2">Pilus assembly protein Flp/PilA</fullName>
    </submittedName>
</protein>
<evidence type="ECO:0000313" key="3">
    <source>
        <dbReference type="Proteomes" id="UP000194420"/>
    </source>
</evidence>
<name>A0A1Y6EBZ4_9SPHN</name>
<gene>
    <name evidence="2" type="ORF">SAMN06297468_0185</name>
</gene>
<organism evidence="2 3">
    <name type="scientific">Altererythrobacter xiamenensis</name>
    <dbReference type="NCBI Taxonomy" id="1316679"/>
    <lineage>
        <taxon>Bacteria</taxon>
        <taxon>Pseudomonadati</taxon>
        <taxon>Pseudomonadota</taxon>
        <taxon>Alphaproteobacteria</taxon>
        <taxon>Sphingomonadales</taxon>
        <taxon>Erythrobacteraceae</taxon>
        <taxon>Altererythrobacter</taxon>
    </lineage>
</organism>
<accession>A0A1Y6EBZ4</accession>
<proteinExistence type="predicted"/>
<sequence length="74" mass="7277">MTMTFVKTFLRDENGASAAEYALILAVVGAGIAIAAFNLGEAVSESIGAAETTIDNCKSNGTGTGTAGTCGTTA</sequence>
<dbReference type="AlphaFoldDB" id="A0A1Y6EBZ4"/>
<evidence type="ECO:0000256" key="1">
    <source>
        <dbReference type="SAM" id="Phobius"/>
    </source>
</evidence>
<feature type="transmembrane region" description="Helical" evidence="1">
    <location>
        <begin position="21"/>
        <end position="39"/>
    </location>
</feature>
<reference evidence="3" key="1">
    <citation type="submission" date="2017-04" db="EMBL/GenBank/DDBJ databases">
        <authorList>
            <person name="Varghese N."/>
            <person name="Submissions S."/>
        </authorList>
    </citation>
    <scope>NUCLEOTIDE SEQUENCE [LARGE SCALE GENOMIC DNA]</scope>
</reference>
<evidence type="ECO:0000313" key="2">
    <source>
        <dbReference type="EMBL" id="SMQ58731.1"/>
    </source>
</evidence>
<dbReference type="EMBL" id="FXWG01000001">
    <property type="protein sequence ID" value="SMQ58731.1"/>
    <property type="molecule type" value="Genomic_DNA"/>
</dbReference>
<keyword evidence="1" id="KW-1133">Transmembrane helix</keyword>
<keyword evidence="1" id="KW-0472">Membrane</keyword>
<keyword evidence="3" id="KW-1185">Reference proteome</keyword>